<organism evidence="1 2">
    <name type="scientific">Rhizophagus irregularis</name>
    <dbReference type="NCBI Taxonomy" id="588596"/>
    <lineage>
        <taxon>Eukaryota</taxon>
        <taxon>Fungi</taxon>
        <taxon>Fungi incertae sedis</taxon>
        <taxon>Mucoromycota</taxon>
        <taxon>Glomeromycotina</taxon>
        <taxon>Glomeromycetes</taxon>
        <taxon>Glomerales</taxon>
        <taxon>Glomeraceae</taxon>
        <taxon>Rhizophagus</taxon>
    </lineage>
</organism>
<dbReference type="EMBL" id="CAGKOT010000002">
    <property type="protein sequence ID" value="CAB5313489.1"/>
    <property type="molecule type" value="Genomic_DNA"/>
</dbReference>
<dbReference type="Proteomes" id="UP000684084">
    <property type="component" value="Unassembled WGS sequence"/>
</dbReference>
<name>A0A915YQV6_9GLOM</name>
<comment type="caution">
    <text evidence="1">The sequence shown here is derived from an EMBL/GenBank/DDBJ whole genome shotgun (WGS) entry which is preliminary data.</text>
</comment>
<accession>A0A915YQV6</accession>
<protein>
    <submittedName>
        <fullName evidence="1">Uncharacterized protein</fullName>
    </submittedName>
</protein>
<dbReference type="OrthoDB" id="10426716at2759"/>
<proteinExistence type="predicted"/>
<reference evidence="1" key="1">
    <citation type="submission" date="2020-05" db="EMBL/GenBank/DDBJ databases">
        <authorList>
            <person name="Rincon C."/>
            <person name="Sanders R I."/>
            <person name="Robbins C."/>
            <person name="Chaturvedi A."/>
        </authorList>
    </citation>
    <scope>NUCLEOTIDE SEQUENCE</scope>
    <source>
        <strain evidence="1">CHB12</strain>
    </source>
</reference>
<dbReference type="AlphaFoldDB" id="A0A915YQV6"/>
<sequence length="81" mass="9274">MSIIKVWIADMGLCKPADYNPSEEFSASLSQQIDVSQLNINDINHKSKDFNYEQNDDITSMEYSESLQIDISQLDINDDKL</sequence>
<gene>
    <name evidence="1" type="ORF">CHRIB12_LOCUS1724</name>
</gene>
<evidence type="ECO:0000313" key="1">
    <source>
        <dbReference type="EMBL" id="CAB5313489.1"/>
    </source>
</evidence>
<evidence type="ECO:0000313" key="2">
    <source>
        <dbReference type="Proteomes" id="UP000684084"/>
    </source>
</evidence>